<evidence type="ECO:0000256" key="3">
    <source>
        <dbReference type="ARBA" id="ARBA00022692"/>
    </source>
</evidence>
<evidence type="ECO:0000256" key="2">
    <source>
        <dbReference type="ARBA" id="ARBA00022475"/>
    </source>
</evidence>
<keyword evidence="4 7" id="KW-1133">Transmembrane helix</keyword>
<dbReference type="PANTHER" id="PTHR30572">
    <property type="entry name" value="MEMBRANE COMPONENT OF TRANSPORTER-RELATED"/>
    <property type="match status" value="1"/>
</dbReference>
<accession>A0A7V8NNP6</accession>
<feature type="domain" description="MacB-like periplasmic core" evidence="9">
    <location>
        <begin position="22"/>
        <end position="248"/>
    </location>
</feature>
<dbReference type="Pfam" id="PF02687">
    <property type="entry name" value="FtsX"/>
    <property type="match status" value="2"/>
</dbReference>
<protein>
    <submittedName>
        <fullName evidence="10">ABC transporter permease</fullName>
    </submittedName>
</protein>
<dbReference type="InterPro" id="IPR025857">
    <property type="entry name" value="MacB_PCD"/>
</dbReference>
<proteinExistence type="inferred from homology"/>
<feature type="transmembrane region" description="Helical" evidence="7">
    <location>
        <begin position="345"/>
        <end position="367"/>
    </location>
</feature>
<evidence type="ECO:0000256" key="4">
    <source>
        <dbReference type="ARBA" id="ARBA00022989"/>
    </source>
</evidence>
<organism evidence="10 11">
    <name type="scientific">Candidatus Acidiferrum panamense</name>
    <dbReference type="NCBI Taxonomy" id="2741543"/>
    <lineage>
        <taxon>Bacteria</taxon>
        <taxon>Pseudomonadati</taxon>
        <taxon>Acidobacteriota</taxon>
        <taxon>Terriglobia</taxon>
        <taxon>Candidatus Acidiferrales</taxon>
        <taxon>Candidatus Acidiferrum</taxon>
    </lineage>
</organism>
<dbReference type="Proteomes" id="UP000567293">
    <property type="component" value="Unassembled WGS sequence"/>
</dbReference>
<feature type="transmembrane region" description="Helical" evidence="7">
    <location>
        <begin position="21"/>
        <end position="43"/>
    </location>
</feature>
<evidence type="ECO:0000259" key="9">
    <source>
        <dbReference type="Pfam" id="PF12704"/>
    </source>
</evidence>
<keyword evidence="3 7" id="KW-0812">Transmembrane</keyword>
<evidence type="ECO:0000259" key="8">
    <source>
        <dbReference type="Pfam" id="PF02687"/>
    </source>
</evidence>
<dbReference type="GO" id="GO:0022857">
    <property type="term" value="F:transmembrane transporter activity"/>
    <property type="evidence" value="ECO:0007669"/>
    <property type="project" value="TreeGrafter"/>
</dbReference>
<dbReference type="InterPro" id="IPR017800">
    <property type="entry name" value="ADOP"/>
</dbReference>
<feature type="domain" description="MacB-like periplasmic core" evidence="9">
    <location>
        <begin position="491"/>
        <end position="642"/>
    </location>
</feature>
<feature type="domain" description="ABC3 transporter permease C-terminal" evidence="8">
    <location>
        <begin position="295"/>
        <end position="412"/>
    </location>
</feature>
<evidence type="ECO:0000313" key="10">
    <source>
        <dbReference type="EMBL" id="MBA0084713.1"/>
    </source>
</evidence>
<evidence type="ECO:0000256" key="1">
    <source>
        <dbReference type="ARBA" id="ARBA00004651"/>
    </source>
</evidence>
<evidence type="ECO:0000313" key="11">
    <source>
        <dbReference type="Proteomes" id="UP000567293"/>
    </source>
</evidence>
<evidence type="ECO:0000256" key="6">
    <source>
        <dbReference type="ARBA" id="ARBA00038076"/>
    </source>
</evidence>
<evidence type="ECO:0000256" key="7">
    <source>
        <dbReference type="SAM" id="Phobius"/>
    </source>
</evidence>
<evidence type="ECO:0000256" key="5">
    <source>
        <dbReference type="ARBA" id="ARBA00023136"/>
    </source>
</evidence>
<feature type="transmembrane region" description="Helical" evidence="7">
    <location>
        <begin position="285"/>
        <end position="313"/>
    </location>
</feature>
<comment type="subcellular location">
    <subcellularLocation>
        <location evidence="1">Cell membrane</location>
        <topology evidence="1">Multi-pass membrane protein</topology>
    </subcellularLocation>
</comment>
<dbReference type="NCBIfam" id="TIGR03434">
    <property type="entry name" value="ADOP"/>
    <property type="match status" value="1"/>
</dbReference>
<gene>
    <name evidence="10" type="ORF">HRJ53_06945</name>
</gene>
<reference evidence="10" key="1">
    <citation type="submission" date="2020-06" db="EMBL/GenBank/DDBJ databases">
        <title>Legume-microbial interactions unlock mineral nutrients during tropical forest succession.</title>
        <authorList>
            <person name="Epihov D.Z."/>
        </authorList>
    </citation>
    <scope>NUCLEOTIDE SEQUENCE [LARGE SCALE GENOMIC DNA]</scope>
    <source>
        <strain evidence="10">Pan2503</strain>
    </source>
</reference>
<comment type="similarity">
    <text evidence="6">Belongs to the ABC-4 integral membrane protein family.</text>
</comment>
<dbReference type="AlphaFoldDB" id="A0A7V8NNP6"/>
<dbReference type="Pfam" id="PF12704">
    <property type="entry name" value="MacB_PCD"/>
    <property type="match status" value="2"/>
</dbReference>
<feature type="transmembrane region" description="Helical" evidence="7">
    <location>
        <begin position="387"/>
        <end position="408"/>
    </location>
</feature>
<feature type="transmembrane region" description="Helical" evidence="7">
    <location>
        <begin position="706"/>
        <end position="727"/>
    </location>
</feature>
<dbReference type="InterPro" id="IPR050250">
    <property type="entry name" value="Macrolide_Exporter_MacB"/>
</dbReference>
<dbReference type="PANTHER" id="PTHR30572:SF4">
    <property type="entry name" value="ABC TRANSPORTER PERMEASE YTRF"/>
    <property type="match status" value="1"/>
</dbReference>
<name>A0A7V8NNP6_9BACT</name>
<feature type="domain" description="ABC3 transporter permease C-terminal" evidence="8">
    <location>
        <begin position="706"/>
        <end position="818"/>
    </location>
</feature>
<dbReference type="GO" id="GO:0005886">
    <property type="term" value="C:plasma membrane"/>
    <property type="evidence" value="ECO:0007669"/>
    <property type="project" value="UniProtKB-SubCell"/>
</dbReference>
<feature type="transmembrane region" description="Helical" evidence="7">
    <location>
        <begin position="754"/>
        <end position="783"/>
    </location>
</feature>
<feature type="transmembrane region" description="Helical" evidence="7">
    <location>
        <begin position="434"/>
        <end position="457"/>
    </location>
</feature>
<dbReference type="InterPro" id="IPR003838">
    <property type="entry name" value="ABC3_permease_C"/>
</dbReference>
<comment type="caution">
    <text evidence="10">The sequence shown here is derived from an EMBL/GenBank/DDBJ whole genome shotgun (WGS) entry which is preliminary data.</text>
</comment>
<keyword evidence="5 7" id="KW-0472">Membrane</keyword>
<keyword evidence="11" id="KW-1185">Reference proteome</keyword>
<feature type="transmembrane region" description="Helical" evidence="7">
    <location>
        <begin position="789"/>
        <end position="808"/>
    </location>
</feature>
<dbReference type="EMBL" id="JACDQQ010000677">
    <property type="protein sequence ID" value="MBA0084713.1"/>
    <property type="molecule type" value="Genomic_DNA"/>
</dbReference>
<sequence>MHSFLQDLRYAARALRNSVGFTLIAVITLGLGMAVNTTVFSLINGMLLRPLPVPHAEQITVLAMRQAGTPDFQKFSYPDFQDIAKQAGAFSDLFAYRETLAGLLVDGKGDHCVLARVTGNYFTALGIKPALGRLILPAEGQIPGADPILVLGYSYWQKRFNGDRSVIGKQVQINGHSATIVGIAPQGFNGTYAILNNDGYIPLSAAFNDKEEAVKDVQELWTHREERSLSVMGRLKPSVSLKQAQASLSLEARRIAEQHPETDKGMSIQAFPERLARPEPDLDNALPAIAVAFTILAALVLLVACFNIANVLLVRAAVRQREMGIRAALGAGRGRLVRQHLTESLLLAFLGGVAGLVLGSWASGYLSSLPLGTDLPISFDFHPDVRVYSFAMAAVVLTGVIVGIIPALRVARNDVNSVLREGSRGSSEGPRRHFVRNTLVVAQLAGSLLLLVVAGLFTRSLGKAQQLDLGFNPDHILNFSVDVQQSGYREMQGRAFYKQLLDRIRALPGVVSAAEAFSVPMGVYSAGDPVIADGHPVEAGKEPPTVMYNAVTPGYFETLQMSLVGGRDFRDSDDAKAPSVAVINQAMAKKFWPDENPIGKRFFTKAVGGNPVEIVGVVRTARYKNIIEDPPLPFFYVPLEQRYLPLRAVHLRTSVSPESLRLPVQSLFREIAPGLAPTQMQTMREALDGVNGLFFFRFAVQLTGTMGLLGLILAVVGVYSVVSYAAAQRIHEIGIRMALGAIPRDILRLVLRQSLLVVAIGLAIGLLASVGATRAIAILFVGIRPTDPITFITMAFLLSFVALFACWIPARRATRVSPLVALRHE</sequence>
<keyword evidence="2" id="KW-1003">Cell membrane</keyword>